<dbReference type="GO" id="GO:0016740">
    <property type="term" value="F:transferase activity"/>
    <property type="evidence" value="ECO:0007669"/>
    <property type="project" value="UniProtKB-KW"/>
</dbReference>
<name>A0A1U6II80_9SPHN</name>
<keyword evidence="2" id="KW-1185">Reference proteome</keyword>
<dbReference type="STRING" id="428990.SAMN06295987_10717"/>
<evidence type="ECO:0000313" key="1">
    <source>
        <dbReference type="EMBL" id="SLK07662.1"/>
    </source>
</evidence>
<organism evidence="1 2">
    <name type="scientific">Novosphingobium mathurense</name>
    <dbReference type="NCBI Taxonomy" id="428990"/>
    <lineage>
        <taxon>Bacteria</taxon>
        <taxon>Pseudomonadati</taxon>
        <taxon>Pseudomonadota</taxon>
        <taxon>Alphaproteobacteria</taxon>
        <taxon>Sphingomonadales</taxon>
        <taxon>Sphingomonadaceae</taxon>
        <taxon>Novosphingobium</taxon>
    </lineage>
</organism>
<protein>
    <submittedName>
        <fullName evidence="1">Nucleotidyl transferase AbiEii toxin, Type IV TA system</fullName>
    </submittedName>
</protein>
<dbReference type="InterPro" id="IPR014942">
    <property type="entry name" value="AbiEii"/>
</dbReference>
<evidence type="ECO:0000313" key="2">
    <source>
        <dbReference type="Proteomes" id="UP000190989"/>
    </source>
</evidence>
<proteinExistence type="predicted"/>
<accession>A0A1U6II80</accession>
<dbReference type="AlphaFoldDB" id="A0A1U6II80"/>
<sequence>MATMSFSNPPDRRTLGRVAGALAVDEAFVEKDWYVVQAIRALLALDDADLTPVFSGGTSLLKGHGLIKRFSEDIDFKLSLSAEFADLSNHQQRRRLGDYRDRLTALWSDLGFTGLEVEARSGNSFLQFEMNYPTKLGGHAALRPHILAELSARPPSLQPVSRSIASFVAQFRTAEPEVPAILCIDPVETAADKLSAFAWRSIARDRSHPDDDPTIVRHLHDLAALEAVAGASDEFPAMLLEALRADTARGQGAVQDLPPRERLMAMLDRVKRDPDYPAEYRQFVESMAFAGAADVPAFEQAVIALERLCGLLPCETK</sequence>
<dbReference type="Gene3D" id="3.10.450.620">
    <property type="entry name" value="JHP933, nucleotidyltransferase-like core domain"/>
    <property type="match status" value="1"/>
</dbReference>
<dbReference type="Pfam" id="PF08843">
    <property type="entry name" value="AbiEii"/>
    <property type="match status" value="1"/>
</dbReference>
<dbReference type="Proteomes" id="UP000190989">
    <property type="component" value="Unassembled WGS sequence"/>
</dbReference>
<gene>
    <name evidence="1" type="ORF">SAMN06295987_10717</name>
</gene>
<keyword evidence="1" id="KW-0808">Transferase</keyword>
<dbReference type="RefSeq" id="WP_245829351.1">
    <property type="nucleotide sequence ID" value="NZ_FVZE01000007.1"/>
</dbReference>
<reference evidence="2" key="1">
    <citation type="submission" date="2017-02" db="EMBL/GenBank/DDBJ databases">
        <authorList>
            <person name="Varghese N."/>
            <person name="Submissions S."/>
        </authorList>
    </citation>
    <scope>NUCLEOTIDE SEQUENCE [LARGE SCALE GENOMIC DNA]</scope>
    <source>
        <strain evidence="2">SM117</strain>
    </source>
</reference>
<dbReference type="EMBL" id="FVZE01000007">
    <property type="protein sequence ID" value="SLK07662.1"/>
    <property type="molecule type" value="Genomic_DNA"/>
</dbReference>